<feature type="transmembrane region" description="Helical" evidence="6">
    <location>
        <begin position="149"/>
        <end position="169"/>
    </location>
</feature>
<evidence type="ECO:0000256" key="5">
    <source>
        <dbReference type="ARBA" id="ARBA00023136"/>
    </source>
</evidence>
<keyword evidence="2" id="KW-1003">Cell membrane</keyword>
<dbReference type="PANTHER" id="PTHR30086">
    <property type="entry name" value="ARGININE EXPORTER PROTEIN ARGO"/>
    <property type="match status" value="1"/>
</dbReference>
<feature type="transmembrane region" description="Helical" evidence="6">
    <location>
        <begin position="41"/>
        <end position="65"/>
    </location>
</feature>
<dbReference type="PANTHER" id="PTHR30086:SF20">
    <property type="entry name" value="ARGININE EXPORTER PROTEIN ARGO-RELATED"/>
    <property type="match status" value="1"/>
</dbReference>
<dbReference type="eggNOG" id="COG1280">
    <property type="taxonomic scope" value="Bacteria"/>
</dbReference>
<evidence type="ECO:0000256" key="6">
    <source>
        <dbReference type="SAM" id="Phobius"/>
    </source>
</evidence>
<accession>E1RAN5</accession>
<gene>
    <name evidence="7" type="ordered locus">Spirs_3307</name>
</gene>
<dbReference type="EMBL" id="CP002116">
    <property type="protein sequence ID" value="ADK82403.1"/>
    <property type="molecule type" value="Genomic_DNA"/>
</dbReference>
<keyword evidence="4 6" id="KW-1133">Transmembrane helix</keyword>
<evidence type="ECO:0000256" key="1">
    <source>
        <dbReference type="ARBA" id="ARBA00004651"/>
    </source>
</evidence>
<keyword evidence="5 6" id="KW-0472">Membrane</keyword>
<evidence type="ECO:0000256" key="4">
    <source>
        <dbReference type="ARBA" id="ARBA00022989"/>
    </source>
</evidence>
<evidence type="ECO:0000313" key="8">
    <source>
        <dbReference type="Proteomes" id="UP000002318"/>
    </source>
</evidence>
<feature type="transmembrane region" description="Helical" evidence="6">
    <location>
        <begin position="6"/>
        <end position="29"/>
    </location>
</feature>
<dbReference type="GO" id="GO:0005886">
    <property type="term" value="C:plasma membrane"/>
    <property type="evidence" value="ECO:0007669"/>
    <property type="project" value="UniProtKB-SubCell"/>
</dbReference>
<feature type="transmembrane region" description="Helical" evidence="6">
    <location>
        <begin position="114"/>
        <end position="137"/>
    </location>
</feature>
<dbReference type="Proteomes" id="UP000002318">
    <property type="component" value="Chromosome"/>
</dbReference>
<dbReference type="HOGENOM" id="CLU_079569_3_1_12"/>
<dbReference type="KEGG" id="ssm:Spirs_3307"/>
<proteinExistence type="predicted"/>
<keyword evidence="3 6" id="KW-0812">Transmembrane</keyword>
<protein>
    <submittedName>
        <fullName evidence="7">Lysine exporter protein (LYSE/YGGA)</fullName>
    </submittedName>
</protein>
<comment type="subcellular location">
    <subcellularLocation>
        <location evidence="1">Cell membrane</location>
        <topology evidence="1">Multi-pass membrane protein</topology>
    </subcellularLocation>
</comment>
<dbReference type="PIRSF" id="PIRSF006324">
    <property type="entry name" value="LeuE"/>
    <property type="match status" value="1"/>
</dbReference>
<evidence type="ECO:0000256" key="2">
    <source>
        <dbReference type="ARBA" id="ARBA00022475"/>
    </source>
</evidence>
<dbReference type="AlphaFoldDB" id="E1RAN5"/>
<dbReference type="OrthoDB" id="9784202at2"/>
<feature type="transmembrane region" description="Helical" evidence="6">
    <location>
        <begin position="71"/>
        <end position="93"/>
    </location>
</feature>
<dbReference type="Pfam" id="PF01810">
    <property type="entry name" value="LysE"/>
    <property type="match status" value="1"/>
</dbReference>
<dbReference type="InterPro" id="IPR001123">
    <property type="entry name" value="LeuE-type"/>
</dbReference>
<reference evidence="7 8" key="1">
    <citation type="journal article" date="2010" name="Stand. Genomic Sci.">
        <title>Complete genome sequence of Spirochaeta smaragdinae type strain (SEBR 4228).</title>
        <authorList>
            <person name="Mavromatis K."/>
            <person name="Yasawong M."/>
            <person name="Chertkov O."/>
            <person name="Lapidus A."/>
            <person name="Lucas S."/>
            <person name="Nolan M."/>
            <person name="Del Rio T.G."/>
            <person name="Tice H."/>
            <person name="Cheng J.F."/>
            <person name="Pitluck S."/>
            <person name="Liolios K."/>
            <person name="Ivanova N."/>
            <person name="Tapia R."/>
            <person name="Han C."/>
            <person name="Bruce D."/>
            <person name="Goodwin L."/>
            <person name="Pati A."/>
            <person name="Chen A."/>
            <person name="Palaniappan K."/>
            <person name="Land M."/>
            <person name="Hauser L."/>
            <person name="Chang Y.J."/>
            <person name="Jeffries C.D."/>
            <person name="Detter J.C."/>
            <person name="Rohde M."/>
            <person name="Brambilla E."/>
            <person name="Spring S."/>
            <person name="Goker M."/>
            <person name="Sikorski J."/>
            <person name="Woyke T."/>
            <person name="Bristow J."/>
            <person name="Eisen J.A."/>
            <person name="Markowitz V."/>
            <person name="Hugenholtz P."/>
            <person name="Klenk H.P."/>
            <person name="Kyrpides N.C."/>
        </authorList>
    </citation>
    <scope>NUCLEOTIDE SEQUENCE [LARGE SCALE GENOMIC DNA]</scope>
    <source>
        <strain evidence="8">DSM 11293 / JCM 15392 / SEBR 4228</strain>
    </source>
</reference>
<dbReference type="STRING" id="573413.Spirs_3307"/>
<organism evidence="7 8">
    <name type="scientific">Sediminispirochaeta smaragdinae (strain DSM 11293 / JCM 15392 / SEBR 4228)</name>
    <name type="common">Spirochaeta smaragdinae</name>
    <dbReference type="NCBI Taxonomy" id="573413"/>
    <lineage>
        <taxon>Bacteria</taxon>
        <taxon>Pseudomonadati</taxon>
        <taxon>Spirochaetota</taxon>
        <taxon>Spirochaetia</taxon>
        <taxon>Spirochaetales</taxon>
        <taxon>Spirochaetaceae</taxon>
        <taxon>Sediminispirochaeta</taxon>
    </lineage>
</organism>
<sequence>MFGIVHYPEFIMSGIILNLIPGSDTIYILTRSIAQGRKAGFYSTLGISSGILVHTSFAALGLSAILAQSAVAFSIVSYCGALYLLFLGIRTLVSRSTQALTIPEKEEKRGTAFRLYRQGFLTNLLNPKVVLFFLSFLPQFIDPHTAHGIGGFLLLGMTFLTTGTLWCLALACAASRISAGLRSNRTWGNYLQKTSGVIFILLGAKLLVHSHS</sequence>
<evidence type="ECO:0000313" key="7">
    <source>
        <dbReference type="EMBL" id="ADK82403.1"/>
    </source>
</evidence>
<evidence type="ECO:0000256" key="3">
    <source>
        <dbReference type="ARBA" id="ARBA00022692"/>
    </source>
</evidence>
<name>E1RAN5_SEDSS</name>
<keyword evidence="8" id="KW-1185">Reference proteome</keyword>
<feature type="transmembrane region" description="Helical" evidence="6">
    <location>
        <begin position="190"/>
        <end position="208"/>
    </location>
</feature>
<dbReference type="GO" id="GO:0015171">
    <property type="term" value="F:amino acid transmembrane transporter activity"/>
    <property type="evidence" value="ECO:0007669"/>
    <property type="project" value="TreeGrafter"/>
</dbReference>